<comment type="caution">
    <text evidence="1">The sequence shown here is derived from an EMBL/GenBank/DDBJ whole genome shotgun (WGS) entry which is preliminary data.</text>
</comment>
<dbReference type="Proteomes" id="UP000262969">
    <property type="component" value="Unassembled WGS sequence"/>
</dbReference>
<gene>
    <name evidence="1" type="ORF">DHW61_05520</name>
</gene>
<accession>A0A3D2X5M0</accession>
<evidence type="ECO:0000313" key="1">
    <source>
        <dbReference type="EMBL" id="HCL01865.1"/>
    </source>
</evidence>
<reference evidence="1 2" key="1">
    <citation type="journal article" date="2018" name="Nat. Biotechnol.">
        <title>A standardized bacterial taxonomy based on genome phylogeny substantially revises the tree of life.</title>
        <authorList>
            <person name="Parks D.H."/>
            <person name="Chuvochina M."/>
            <person name="Waite D.W."/>
            <person name="Rinke C."/>
            <person name="Skarshewski A."/>
            <person name="Chaumeil P.A."/>
            <person name="Hugenholtz P."/>
        </authorList>
    </citation>
    <scope>NUCLEOTIDE SEQUENCE [LARGE SCALE GENOMIC DNA]</scope>
    <source>
        <strain evidence="1">UBA11728</strain>
    </source>
</reference>
<protein>
    <submittedName>
        <fullName evidence="1">Uncharacterized protein</fullName>
    </submittedName>
</protein>
<proteinExistence type="predicted"/>
<dbReference type="AlphaFoldDB" id="A0A3D2X5M0"/>
<evidence type="ECO:0000313" key="2">
    <source>
        <dbReference type="Proteomes" id="UP000262969"/>
    </source>
</evidence>
<dbReference type="EMBL" id="DPVV01000187">
    <property type="protein sequence ID" value="HCL01865.1"/>
    <property type="molecule type" value="Genomic_DNA"/>
</dbReference>
<name>A0A3D2X5M0_9FIRM</name>
<sequence>MNGDLGVKSYEYGDGYIRVMFSTGAIYLYTNESAGLANIQLMKELTDGGEGLNETNKLNSNFDLGISLADLLW</sequence>
<organism evidence="1 2">
    <name type="scientific">Lachnoclostridium phytofermentans</name>
    <dbReference type="NCBI Taxonomy" id="66219"/>
    <lineage>
        <taxon>Bacteria</taxon>
        <taxon>Bacillati</taxon>
        <taxon>Bacillota</taxon>
        <taxon>Clostridia</taxon>
        <taxon>Lachnospirales</taxon>
        <taxon>Lachnospiraceae</taxon>
    </lineage>
</organism>